<dbReference type="NCBIfam" id="TIGR02937">
    <property type="entry name" value="sigma70-ECF"/>
    <property type="match status" value="1"/>
</dbReference>
<evidence type="ECO:0000259" key="6">
    <source>
        <dbReference type="Pfam" id="PF04545"/>
    </source>
</evidence>
<evidence type="ECO:0000256" key="3">
    <source>
        <dbReference type="ARBA" id="ARBA00023125"/>
    </source>
</evidence>
<dbReference type="Proteomes" id="UP000467132">
    <property type="component" value="Unassembled WGS sequence"/>
</dbReference>
<keyword evidence="2" id="KW-0731">Sigma factor</keyword>
<dbReference type="InterPro" id="IPR007630">
    <property type="entry name" value="RNA_pol_sigma70_r4"/>
</dbReference>
<dbReference type="Gene3D" id="1.20.120.1810">
    <property type="match status" value="1"/>
</dbReference>
<dbReference type="GO" id="GO:0003677">
    <property type="term" value="F:DNA binding"/>
    <property type="evidence" value="ECO:0007669"/>
    <property type="project" value="UniProtKB-KW"/>
</dbReference>
<dbReference type="SUPFAM" id="SSF88659">
    <property type="entry name" value="Sigma3 and sigma4 domains of RNA polymerase sigma factors"/>
    <property type="match status" value="1"/>
</dbReference>
<dbReference type="InterPro" id="IPR013325">
    <property type="entry name" value="RNA_pol_sigma_r2"/>
</dbReference>
<name>A0A845QYZ4_9CLOT</name>
<feature type="domain" description="RNA polymerase sigma-70 region 4" evidence="6">
    <location>
        <begin position="138"/>
        <end position="186"/>
    </location>
</feature>
<dbReference type="InterPro" id="IPR007627">
    <property type="entry name" value="RNA_pol_sigma70_r2"/>
</dbReference>
<evidence type="ECO:0000313" key="8">
    <source>
        <dbReference type="Proteomes" id="UP000467132"/>
    </source>
</evidence>
<sequence>MNMYGKIDDLVKKAKLGEKEAKMELLKSYKPLILAQIKRYYFEKEEIDDLISEGYEVILKGIDKFDFSKGVYFSGYINTILRYHYLDKLKSKKYVLSLDKKISSKDSNISLIDTLESETDIEKEYLYRELNDELIKNIEKLTIRQKQIIVMFYLRRVNINDISDRLGISYRTVINTKKNALEKLKKLYSKN</sequence>
<comment type="caution">
    <text evidence="7">The sequence shown here is derived from an EMBL/GenBank/DDBJ whole genome shotgun (WGS) entry which is preliminary data.</text>
</comment>
<evidence type="ECO:0000256" key="2">
    <source>
        <dbReference type="ARBA" id="ARBA00023082"/>
    </source>
</evidence>
<keyword evidence="3" id="KW-0238">DNA-binding</keyword>
<keyword evidence="4" id="KW-0804">Transcription</keyword>
<evidence type="ECO:0000259" key="5">
    <source>
        <dbReference type="Pfam" id="PF04542"/>
    </source>
</evidence>
<dbReference type="AlphaFoldDB" id="A0A845QYZ4"/>
<dbReference type="GO" id="GO:0016987">
    <property type="term" value="F:sigma factor activity"/>
    <property type="evidence" value="ECO:0007669"/>
    <property type="project" value="UniProtKB-KW"/>
</dbReference>
<dbReference type="Pfam" id="PF04545">
    <property type="entry name" value="Sigma70_r4"/>
    <property type="match status" value="1"/>
</dbReference>
<reference evidence="7 8" key="1">
    <citation type="submission" date="2018-08" db="EMBL/GenBank/DDBJ databases">
        <title>Murine metabolic-syndrome-specific gut microbial biobank.</title>
        <authorList>
            <person name="Liu C."/>
        </authorList>
    </citation>
    <scope>NUCLEOTIDE SEQUENCE [LARGE SCALE GENOMIC DNA]</scope>
    <source>
        <strain evidence="7 8">583</strain>
    </source>
</reference>
<protein>
    <submittedName>
        <fullName evidence="7">Sigma-70 family RNA polymerase sigma factor</fullName>
    </submittedName>
</protein>
<dbReference type="GO" id="GO:0006352">
    <property type="term" value="P:DNA-templated transcription initiation"/>
    <property type="evidence" value="ECO:0007669"/>
    <property type="project" value="InterPro"/>
</dbReference>
<keyword evidence="8" id="KW-1185">Reference proteome</keyword>
<organism evidence="7 8">
    <name type="scientific">Senegalia massiliensis</name>
    <dbReference type="NCBI Taxonomy" id="1720316"/>
    <lineage>
        <taxon>Bacteria</taxon>
        <taxon>Bacillati</taxon>
        <taxon>Bacillota</taxon>
        <taxon>Clostridia</taxon>
        <taxon>Eubacteriales</taxon>
        <taxon>Clostridiaceae</taxon>
        <taxon>Senegalia</taxon>
    </lineage>
</organism>
<dbReference type="Pfam" id="PF04542">
    <property type="entry name" value="Sigma70_r2"/>
    <property type="match status" value="1"/>
</dbReference>
<accession>A0A845QYZ4</accession>
<feature type="domain" description="RNA polymerase sigma-70 region 2" evidence="5">
    <location>
        <begin position="25"/>
        <end position="93"/>
    </location>
</feature>
<dbReference type="PANTHER" id="PTHR30385">
    <property type="entry name" value="SIGMA FACTOR F FLAGELLAR"/>
    <property type="match status" value="1"/>
</dbReference>
<evidence type="ECO:0000256" key="4">
    <source>
        <dbReference type="ARBA" id="ARBA00023163"/>
    </source>
</evidence>
<proteinExistence type="predicted"/>
<dbReference type="SUPFAM" id="SSF88946">
    <property type="entry name" value="Sigma2 domain of RNA polymerase sigma factors"/>
    <property type="match status" value="1"/>
</dbReference>
<keyword evidence="1" id="KW-0805">Transcription regulation</keyword>
<evidence type="ECO:0000256" key="1">
    <source>
        <dbReference type="ARBA" id="ARBA00023015"/>
    </source>
</evidence>
<evidence type="ECO:0000313" key="7">
    <source>
        <dbReference type="EMBL" id="NBI07380.1"/>
    </source>
</evidence>
<dbReference type="InterPro" id="IPR014284">
    <property type="entry name" value="RNA_pol_sigma-70_dom"/>
</dbReference>
<dbReference type="InterPro" id="IPR013324">
    <property type="entry name" value="RNA_pol_sigma_r3/r4-like"/>
</dbReference>
<dbReference type="EMBL" id="QXXA01000011">
    <property type="protein sequence ID" value="NBI07380.1"/>
    <property type="molecule type" value="Genomic_DNA"/>
</dbReference>
<gene>
    <name evidence="7" type="ORF">D3Z33_11020</name>
</gene>
<dbReference type="Gene3D" id="1.20.140.160">
    <property type="match status" value="1"/>
</dbReference>